<keyword evidence="3" id="KW-0808">Transferase</keyword>
<feature type="domain" description="Reverse transcriptase" evidence="20">
    <location>
        <begin position="1"/>
        <end position="82"/>
    </location>
</feature>
<dbReference type="SUPFAM" id="SSF56672">
    <property type="entry name" value="DNA/RNA polymerases"/>
    <property type="match status" value="1"/>
</dbReference>
<dbReference type="InterPro" id="IPR012337">
    <property type="entry name" value="RNaseH-like_sf"/>
</dbReference>
<feature type="coiled-coil region" evidence="17">
    <location>
        <begin position="631"/>
        <end position="658"/>
    </location>
</feature>
<dbReference type="PROSITE" id="PS50013">
    <property type="entry name" value="CHROMO_2"/>
    <property type="match status" value="1"/>
</dbReference>
<feature type="domain" description="Chromo" evidence="19">
    <location>
        <begin position="758"/>
        <end position="794"/>
    </location>
</feature>
<evidence type="ECO:0000256" key="2">
    <source>
        <dbReference type="ARBA" id="ARBA00022670"/>
    </source>
</evidence>
<dbReference type="GO" id="GO:0004190">
    <property type="term" value="F:aspartic-type endopeptidase activity"/>
    <property type="evidence" value="ECO:0007669"/>
    <property type="project" value="UniProtKB-KW"/>
</dbReference>
<evidence type="ECO:0000256" key="16">
    <source>
        <dbReference type="ARBA" id="ARBA00023172"/>
    </source>
</evidence>
<dbReference type="eggNOG" id="KOG0017">
    <property type="taxonomic scope" value="Eukaryota"/>
</dbReference>
<evidence type="ECO:0000256" key="10">
    <source>
        <dbReference type="ARBA" id="ARBA00022842"/>
    </source>
</evidence>
<dbReference type="HOGENOM" id="CLU_000384_38_1_1"/>
<dbReference type="SUPFAM" id="SSF53098">
    <property type="entry name" value="Ribonuclease H-like"/>
    <property type="match status" value="1"/>
</dbReference>
<evidence type="ECO:0000259" key="20">
    <source>
        <dbReference type="PROSITE" id="PS50878"/>
    </source>
</evidence>
<keyword evidence="9" id="KW-0378">Hydrolase</keyword>
<reference evidence="22 23" key="1">
    <citation type="journal article" date="2013" name="PLoS Genet.">
        <title>Genomic mechanisms accounting for the adaptation to parasitism in nematode-trapping fungi.</title>
        <authorList>
            <person name="Meerupati T."/>
            <person name="Andersson K.M."/>
            <person name="Friman E."/>
            <person name="Kumar D."/>
            <person name="Tunlid A."/>
            <person name="Ahren D."/>
        </authorList>
    </citation>
    <scope>NUCLEOTIDE SEQUENCE [LARGE SCALE GENOMIC DNA]</scope>
    <source>
        <strain evidence="22 23">CBS 200.50</strain>
    </source>
</reference>
<comment type="subunit">
    <text evidence="1">Component of the NuA4 histone acetyltransferase complex.</text>
</comment>
<dbReference type="Pfam" id="PF17917">
    <property type="entry name" value="RT_RNaseH"/>
    <property type="match status" value="1"/>
</dbReference>
<dbReference type="EMBL" id="AQGS01000424">
    <property type="protein sequence ID" value="EPS40304.1"/>
    <property type="molecule type" value="Genomic_DNA"/>
</dbReference>
<keyword evidence="7" id="KW-0064">Aspartyl protease</keyword>
<dbReference type="InterPro" id="IPR036397">
    <property type="entry name" value="RNaseH_sf"/>
</dbReference>
<feature type="domain" description="Integrase catalytic" evidence="21">
    <location>
        <begin position="452"/>
        <end position="617"/>
    </location>
</feature>
<feature type="region of interest" description="Disordered" evidence="18">
    <location>
        <begin position="805"/>
        <end position="826"/>
    </location>
</feature>
<dbReference type="Gene3D" id="3.30.70.270">
    <property type="match status" value="2"/>
</dbReference>
<dbReference type="InterPro" id="IPR043502">
    <property type="entry name" value="DNA/RNA_pol_sf"/>
</dbReference>
<evidence type="ECO:0000256" key="15">
    <source>
        <dbReference type="ARBA" id="ARBA00023125"/>
    </source>
</evidence>
<dbReference type="PROSITE" id="PS50994">
    <property type="entry name" value="INTEGRASE"/>
    <property type="match status" value="1"/>
</dbReference>
<evidence type="ECO:0000259" key="21">
    <source>
        <dbReference type="PROSITE" id="PS50994"/>
    </source>
</evidence>
<keyword evidence="15" id="KW-0238">DNA-binding</keyword>
<dbReference type="Proteomes" id="UP000015100">
    <property type="component" value="Unassembled WGS sequence"/>
</dbReference>
<keyword evidence="2" id="KW-0645">Protease</keyword>
<dbReference type="GO" id="GO:0006310">
    <property type="term" value="P:DNA recombination"/>
    <property type="evidence" value="ECO:0007669"/>
    <property type="project" value="UniProtKB-KW"/>
</dbReference>
<keyword evidence="10" id="KW-0460">Magnesium</keyword>
<dbReference type="STRING" id="1284197.S8ABL7"/>
<dbReference type="GO" id="GO:0005634">
    <property type="term" value="C:nucleus"/>
    <property type="evidence" value="ECO:0007669"/>
    <property type="project" value="UniProtKB-ARBA"/>
</dbReference>
<keyword evidence="8" id="KW-0255">Endonuclease</keyword>
<dbReference type="PANTHER" id="PTHR37984">
    <property type="entry name" value="PROTEIN CBG26694"/>
    <property type="match status" value="1"/>
</dbReference>
<dbReference type="PROSITE" id="PS50878">
    <property type="entry name" value="RT_POL"/>
    <property type="match status" value="1"/>
</dbReference>
<organism evidence="22 23">
    <name type="scientific">Dactylellina haptotyla (strain CBS 200.50)</name>
    <name type="common">Nematode-trapping fungus</name>
    <name type="synonym">Monacrosporium haptotylum</name>
    <dbReference type="NCBI Taxonomy" id="1284197"/>
    <lineage>
        <taxon>Eukaryota</taxon>
        <taxon>Fungi</taxon>
        <taxon>Dikarya</taxon>
        <taxon>Ascomycota</taxon>
        <taxon>Pezizomycotina</taxon>
        <taxon>Orbiliomycetes</taxon>
        <taxon>Orbiliales</taxon>
        <taxon>Orbiliaceae</taxon>
        <taxon>Dactylellina</taxon>
    </lineage>
</organism>
<dbReference type="InterPro" id="IPR016197">
    <property type="entry name" value="Chromo-like_dom_sf"/>
</dbReference>
<evidence type="ECO:0000256" key="5">
    <source>
        <dbReference type="ARBA" id="ARBA00022722"/>
    </source>
</evidence>
<evidence type="ECO:0000256" key="18">
    <source>
        <dbReference type="SAM" id="MobiDB-lite"/>
    </source>
</evidence>
<dbReference type="Pfam" id="PF24626">
    <property type="entry name" value="SH3_Tf2-1"/>
    <property type="match status" value="1"/>
</dbReference>
<evidence type="ECO:0000256" key="12">
    <source>
        <dbReference type="ARBA" id="ARBA00022908"/>
    </source>
</evidence>
<dbReference type="Pfam" id="PF17921">
    <property type="entry name" value="Integrase_H2C2"/>
    <property type="match status" value="1"/>
</dbReference>
<evidence type="ECO:0000256" key="14">
    <source>
        <dbReference type="ARBA" id="ARBA00022932"/>
    </source>
</evidence>
<evidence type="ECO:0000256" key="6">
    <source>
        <dbReference type="ARBA" id="ARBA00022723"/>
    </source>
</evidence>
<evidence type="ECO:0000313" key="23">
    <source>
        <dbReference type="Proteomes" id="UP000015100"/>
    </source>
</evidence>
<dbReference type="Gene3D" id="2.40.50.40">
    <property type="match status" value="1"/>
</dbReference>
<dbReference type="InterPro" id="IPR041373">
    <property type="entry name" value="RT_RNaseH"/>
</dbReference>
<dbReference type="FunFam" id="1.10.340.70:FF:000001">
    <property type="entry name" value="Retrovirus-related Pol polyprotein from transposon gypsy-like Protein"/>
    <property type="match status" value="1"/>
</dbReference>
<dbReference type="InterPro" id="IPR000953">
    <property type="entry name" value="Chromo/chromo_shadow_dom"/>
</dbReference>
<dbReference type="FunFam" id="3.30.70.270:FF:000003">
    <property type="entry name" value="Transposon Ty3-G Gag-Pol polyprotein"/>
    <property type="match status" value="1"/>
</dbReference>
<reference evidence="23" key="2">
    <citation type="submission" date="2013-04" db="EMBL/GenBank/DDBJ databases">
        <title>Genomic mechanisms accounting for the adaptation to parasitism in nematode-trapping fungi.</title>
        <authorList>
            <person name="Ahren D.G."/>
        </authorList>
    </citation>
    <scope>NUCLEOTIDE SEQUENCE [LARGE SCALE GENOMIC DNA]</scope>
    <source>
        <strain evidence="23">CBS 200.50</strain>
    </source>
</reference>
<keyword evidence="11" id="KW-0694">RNA-binding</keyword>
<evidence type="ECO:0000256" key="17">
    <source>
        <dbReference type="SAM" id="Coils"/>
    </source>
</evidence>
<evidence type="ECO:0000256" key="3">
    <source>
        <dbReference type="ARBA" id="ARBA00022679"/>
    </source>
</evidence>
<name>S8ABL7_DACHA</name>
<evidence type="ECO:0008006" key="24">
    <source>
        <dbReference type="Google" id="ProtNLM"/>
    </source>
</evidence>
<dbReference type="FunFam" id="3.30.70.270:FF:000020">
    <property type="entry name" value="Transposon Tf2-6 polyprotein-like Protein"/>
    <property type="match status" value="1"/>
</dbReference>
<dbReference type="Pfam" id="PF00078">
    <property type="entry name" value="RVT_1"/>
    <property type="match status" value="1"/>
</dbReference>
<protein>
    <recommendedName>
        <fullName evidence="24">Reverse transcriptase</fullName>
    </recommendedName>
</protein>
<dbReference type="GO" id="GO:0015074">
    <property type="term" value="P:DNA integration"/>
    <property type="evidence" value="ECO:0007669"/>
    <property type="project" value="UniProtKB-KW"/>
</dbReference>
<dbReference type="GO" id="GO:0004519">
    <property type="term" value="F:endonuclease activity"/>
    <property type="evidence" value="ECO:0007669"/>
    <property type="project" value="UniProtKB-KW"/>
</dbReference>
<dbReference type="OrthoDB" id="5417660at2759"/>
<keyword evidence="12" id="KW-0229">DNA integration</keyword>
<dbReference type="SUPFAM" id="SSF54160">
    <property type="entry name" value="Chromo domain-like"/>
    <property type="match status" value="1"/>
</dbReference>
<dbReference type="InterPro" id="IPR041588">
    <property type="entry name" value="Integrase_H2C2"/>
</dbReference>
<keyword evidence="23" id="KW-1185">Reference proteome</keyword>
<keyword evidence="13" id="KW-0695">RNA-directed DNA polymerase</keyword>
<dbReference type="InterPro" id="IPR056924">
    <property type="entry name" value="SH3_Tf2-1"/>
</dbReference>
<gene>
    <name evidence="22" type="ORF">H072_5888</name>
</gene>
<evidence type="ECO:0000256" key="9">
    <source>
        <dbReference type="ARBA" id="ARBA00022801"/>
    </source>
</evidence>
<keyword evidence="6" id="KW-0479">Metal-binding</keyword>
<dbReference type="GO" id="GO:0003723">
    <property type="term" value="F:RNA binding"/>
    <property type="evidence" value="ECO:0007669"/>
    <property type="project" value="UniProtKB-KW"/>
</dbReference>
<evidence type="ECO:0000256" key="1">
    <source>
        <dbReference type="ARBA" id="ARBA00011353"/>
    </source>
</evidence>
<evidence type="ECO:0000256" key="4">
    <source>
        <dbReference type="ARBA" id="ARBA00022695"/>
    </source>
</evidence>
<sequence>MPMGLTNAPASFQTFMNHVLKDHIDKICIVYLDDILVYSKNPEEHRQHVITILEALDKYNLKVELEKTEFEVTECEFLGAIVTTKGIKMDPKKVDAIQKWPRPQNVKDIQAFLGLCNYYRRFIKQYSHMSTALSELTKIGVHFDMTPSRIRAFNILKESFLSAPILKLYDPDLPIKIETDASDAALGACLCQLQPNQEWHPIAYLSHKFDATELRYPIHDKELMAIVQACKTWRVYLQTKEPFTVYSDHKNLTYFLSSKDLSRRQVRWWELISQYNMRIVHCKGKENSGADAISRRPDLMAGVQPDKGAILKGKQYATITVNKALNLTSHTLENQFAKDLKQSYQEHPIAKRILSGDPNTPDYFTIEEGFILFRDLFYIPTKKLQQQLIKQHHDTLAHGHPGTERTQELLTRSYFWPQMRQHIEQYVKTCDMCCRNKPSRHLPYGKLQPHDVPSGPFQVISYDFIQGMPPSRDPLTNTIYDEVLVITCKFSKVTILEPWNSKWSTTELEQVYNKRIFSQYGLQFKHICDRDTLFASKFWNSVRNQTGTKINIASKGRAQTDGATERIIQTIEIWLRSFLNMAQNNWVKLLPHFEFTYNTSKHSSTKYTPYEVLRGWNPTAVLPPIIPKEVIPEAKKHVKNMKNLHDNLQKDLQFMTERMSHYYNQRHMEAPLLKEGDKAYLLAKYIKRKGRQSKKLDYQKHGPFTITRKFSNNTFELEIPGPTRIHRSFHISLLEPAPPGLRENPDDEELEYEDHTEYEFERILDGPNENNEYLIRWSPPYGPQDDEWIPEHNLPPTTVQIYLQQRTTAQPTKRGRGRPKKVQFQS</sequence>
<dbReference type="Gene3D" id="1.10.340.70">
    <property type="match status" value="1"/>
</dbReference>
<keyword evidence="4" id="KW-0548">Nucleotidyltransferase</keyword>
<evidence type="ECO:0000256" key="8">
    <source>
        <dbReference type="ARBA" id="ARBA00022759"/>
    </source>
</evidence>
<keyword evidence="5" id="KW-0540">Nuclease</keyword>
<evidence type="ECO:0000313" key="22">
    <source>
        <dbReference type="EMBL" id="EPS40304.1"/>
    </source>
</evidence>
<feature type="compositionally biased region" description="Basic residues" evidence="18">
    <location>
        <begin position="813"/>
        <end position="826"/>
    </location>
</feature>
<dbReference type="GO" id="GO:0003677">
    <property type="term" value="F:DNA binding"/>
    <property type="evidence" value="ECO:0007669"/>
    <property type="project" value="UniProtKB-KW"/>
</dbReference>
<dbReference type="CDD" id="cd09274">
    <property type="entry name" value="RNase_HI_RT_Ty3"/>
    <property type="match status" value="1"/>
</dbReference>
<evidence type="ECO:0000256" key="7">
    <source>
        <dbReference type="ARBA" id="ARBA00022750"/>
    </source>
</evidence>
<evidence type="ECO:0000256" key="11">
    <source>
        <dbReference type="ARBA" id="ARBA00022884"/>
    </source>
</evidence>
<dbReference type="InterPro" id="IPR043128">
    <property type="entry name" value="Rev_trsase/Diguanyl_cyclase"/>
</dbReference>
<dbReference type="GO" id="GO:0046872">
    <property type="term" value="F:metal ion binding"/>
    <property type="evidence" value="ECO:0007669"/>
    <property type="project" value="UniProtKB-KW"/>
</dbReference>
<keyword evidence="17" id="KW-0175">Coiled coil</keyword>
<dbReference type="GO" id="GO:0003887">
    <property type="term" value="F:DNA-directed DNA polymerase activity"/>
    <property type="evidence" value="ECO:0007669"/>
    <property type="project" value="UniProtKB-KW"/>
</dbReference>
<dbReference type="InterPro" id="IPR000477">
    <property type="entry name" value="RT_dom"/>
</dbReference>
<keyword evidence="16" id="KW-0233">DNA recombination</keyword>
<dbReference type="InterPro" id="IPR050951">
    <property type="entry name" value="Retrovirus_Pol_polyprotein"/>
</dbReference>
<dbReference type="CDD" id="cd01647">
    <property type="entry name" value="RT_LTR"/>
    <property type="match status" value="1"/>
</dbReference>
<dbReference type="GO" id="GO:0006508">
    <property type="term" value="P:proteolysis"/>
    <property type="evidence" value="ECO:0007669"/>
    <property type="project" value="UniProtKB-KW"/>
</dbReference>
<dbReference type="GO" id="GO:0003964">
    <property type="term" value="F:RNA-directed DNA polymerase activity"/>
    <property type="evidence" value="ECO:0007669"/>
    <property type="project" value="UniProtKB-KW"/>
</dbReference>
<comment type="caution">
    <text evidence="22">The sequence shown here is derived from an EMBL/GenBank/DDBJ whole genome shotgun (WGS) entry which is preliminary data.</text>
</comment>
<dbReference type="PANTHER" id="PTHR37984:SF5">
    <property type="entry name" value="PROTEIN NYNRIN-LIKE"/>
    <property type="match status" value="1"/>
</dbReference>
<dbReference type="Gene3D" id="3.30.420.10">
    <property type="entry name" value="Ribonuclease H-like superfamily/Ribonuclease H"/>
    <property type="match status" value="1"/>
</dbReference>
<dbReference type="GO" id="GO:0006338">
    <property type="term" value="P:chromatin remodeling"/>
    <property type="evidence" value="ECO:0007669"/>
    <property type="project" value="UniProtKB-ARBA"/>
</dbReference>
<dbReference type="OMA" id="WEWITID"/>
<dbReference type="AlphaFoldDB" id="S8ABL7"/>
<proteinExistence type="predicted"/>
<keyword evidence="14" id="KW-0239">DNA-directed DNA polymerase</keyword>
<evidence type="ECO:0000259" key="19">
    <source>
        <dbReference type="PROSITE" id="PS50013"/>
    </source>
</evidence>
<dbReference type="InterPro" id="IPR001584">
    <property type="entry name" value="Integrase_cat-core"/>
</dbReference>
<accession>S8ABL7</accession>
<evidence type="ECO:0000256" key="13">
    <source>
        <dbReference type="ARBA" id="ARBA00022918"/>
    </source>
</evidence>